<keyword evidence="2" id="KW-1185">Reference proteome</keyword>
<protein>
    <recommendedName>
        <fullName evidence="3">Protein kinase domain-containing protein</fullName>
    </recommendedName>
</protein>
<comment type="caution">
    <text evidence="1">The sequence shown here is derived from an EMBL/GenBank/DDBJ whole genome shotgun (WGS) entry which is preliminary data.</text>
</comment>
<evidence type="ECO:0000313" key="1">
    <source>
        <dbReference type="EMBL" id="EOQ35585.1"/>
    </source>
</evidence>
<dbReference type="AlphaFoldDB" id="R8VS48"/>
<dbReference type="EMBL" id="AQOB01000015">
    <property type="protein sequence ID" value="EOQ35585.1"/>
    <property type="molecule type" value="Genomic_DNA"/>
</dbReference>
<gene>
    <name evidence="1" type="ORF">HMPREF1526_03052</name>
</gene>
<accession>R8VS48</accession>
<dbReference type="PATRIC" id="fig|1203606.4.peg.3012"/>
<dbReference type="InterPro" id="IPR011009">
    <property type="entry name" value="Kinase-like_dom_sf"/>
</dbReference>
<dbReference type="HOGENOM" id="CLU_605044_0_0_9"/>
<organism evidence="1 2">
    <name type="scientific">Butyricicoccus pullicaecorum 1.2</name>
    <dbReference type="NCBI Taxonomy" id="1203606"/>
    <lineage>
        <taxon>Bacteria</taxon>
        <taxon>Bacillati</taxon>
        <taxon>Bacillota</taxon>
        <taxon>Clostridia</taxon>
        <taxon>Eubacteriales</taxon>
        <taxon>Butyricicoccaceae</taxon>
        <taxon>Butyricicoccus</taxon>
    </lineage>
</organism>
<reference evidence="1 2" key="1">
    <citation type="submission" date="2013-01" db="EMBL/GenBank/DDBJ databases">
        <title>The Genome Sequence of Butyricicoccus pullicaecorum 1.2.</title>
        <authorList>
            <consortium name="The Broad Institute Genome Sequencing Platform"/>
            <person name="Earl A."/>
            <person name="Ward D."/>
            <person name="Feldgarden M."/>
            <person name="Gevers D."/>
            <person name="Van Immerseel F."/>
            <person name="Eeckhaut V."/>
            <person name="Walker B."/>
            <person name="Young S.K."/>
            <person name="Zeng Q."/>
            <person name="Gargeya S."/>
            <person name="Fitzgerald M."/>
            <person name="Haas B."/>
            <person name="Abouelleil A."/>
            <person name="Alvarado L."/>
            <person name="Arachchi H.M."/>
            <person name="Berlin A.M."/>
            <person name="Chapman S.B."/>
            <person name="Dewar J."/>
            <person name="Goldberg J."/>
            <person name="Griggs A."/>
            <person name="Gujja S."/>
            <person name="Hansen M."/>
            <person name="Howarth C."/>
            <person name="Imamovic A."/>
            <person name="Larimer J."/>
            <person name="McCowan C."/>
            <person name="Murphy C."/>
            <person name="Neiman D."/>
            <person name="Pearson M."/>
            <person name="Priest M."/>
            <person name="Roberts A."/>
            <person name="Saif S."/>
            <person name="Shea T."/>
            <person name="Sisk P."/>
            <person name="Sykes S."/>
            <person name="Wortman J."/>
            <person name="Nusbaum C."/>
            <person name="Birren B."/>
        </authorList>
    </citation>
    <scope>NUCLEOTIDE SEQUENCE [LARGE SCALE GENOMIC DNA]</scope>
    <source>
        <strain evidence="1 2">1.2</strain>
    </source>
</reference>
<dbReference type="SUPFAM" id="SSF56112">
    <property type="entry name" value="Protein kinase-like (PK-like)"/>
    <property type="match status" value="1"/>
</dbReference>
<sequence length="452" mass="50695">MYQKPPCPFPKGQSIAWQVYDADRLFWQALGAPLIDHDGGKFVLLQTVSDDVFGGQDANARNWKYGQFVEVNGRRFFLKYLSERQIQQDAHEQRPNYAAQEAAFWSYSPRLCRSYGYQTISRYRTDTVCGTPDARSEVYHAVLLEALPGIPAAQWIAQHYPDGAPPAIGLPLAHMLLQAIADYGAGASAPRHLDIRPHNIMIDGVDQPTLRLFDYDWCHTSTGVGHTLLLLRNHCIEGNDFYLIPLGDHAISCRCDLYQFALTVCYFFTGFHCRAKFPANAHDPKDMRNYGLPEAIRGRLAKQGLDGLANVLTRCLAPMDSPNGYADVCDALRDLERLTVRTQSPIIARMVWRFGDTITHTTQLPLLPFQPYPLIFGACIGRTAKKSRFLGQTLASVYWNPQSRSFHALIWDDTLCTSCTVPDGLLLRLALTPDGQPAQSIFTTCTISALDY</sequence>
<dbReference type="OrthoDB" id="9801841at2"/>
<dbReference type="RefSeq" id="WP_016149138.1">
    <property type="nucleotide sequence ID" value="NZ_KB976105.1"/>
</dbReference>
<evidence type="ECO:0000313" key="2">
    <source>
        <dbReference type="Proteomes" id="UP000013981"/>
    </source>
</evidence>
<evidence type="ECO:0008006" key="3">
    <source>
        <dbReference type="Google" id="ProtNLM"/>
    </source>
</evidence>
<dbReference type="Proteomes" id="UP000013981">
    <property type="component" value="Unassembled WGS sequence"/>
</dbReference>
<proteinExistence type="predicted"/>
<name>R8VS48_9FIRM</name>